<dbReference type="InterPro" id="IPR006439">
    <property type="entry name" value="HAD-SF_hydro_IA"/>
</dbReference>
<accession>A0A140DVS4</accession>
<dbReference type="SFLD" id="SFLDG01129">
    <property type="entry name" value="C1.5:_HAD__Beta-PGM__Phosphata"/>
    <property type="match status" value="1"/>
</dbReference>
<dbReference type="InterPro" id="IPR023214">
    <property type="entry name" value="HAD_sf"/>
</dbReference>
<dbReference type="PANTHER" id="PTHR47478">
    <property type="match status" value="1"/>
</dbReference>
<dbReference type="Gene3D" id="1.10.150.240">
    <property type="entry name" value="Putative phosphatase, domain 2"/>
    <property type="match status" value="1"/>
</dbReference>
<evidence type="ECO:0000313" key="2">
    <source>
        <dbReference type="Proteomes" id="UP000069771"/>
    </source>
</evidence>
<dbReference type="InterPro" id="IPR023198">
    <property type="entry name" value="PGP-like_dom2"/>
</dbReference>
<proteinExistence type="predicted"/>
<dbReference type="NCBIfam" id="TIGR01549">
    <property type="entry name" value="HAD-SF-IA-v1"/>
    <property type="match status" value="1"/>
</dbReference>
<keyword evidence="2" id="KW-1185">Reference proteome</keyword>
<dbReference type="RefSeq" id="WP_067557567.1">
    <property type="nucleotide sequence ID" value="NZ_CP011391.1"/>
</dbReference>
<evidence type="ECO:0008006" key="3">
    <source>
        <dbReference type="Google" id="ProtNLM"/>
    </source>
</evidence>
<dbReference type="EMBL" id="CP011391">
    <property type="protein sequence ID" value="AMK54751.1"/>
    <property type="molecule type" value="Genomic_DNA"/>
</dbReference>
<dbReference type="Gene3D" id="3.40.50.1000">
    <property type="entry name" value="HAD superfamily/HAD-like"/>
    <property type="match status" value="1"/>
</dbReference>
<sequence>MTDKADSRPIRVILLDVDDTLLDFDACARKAMEQACQVTGVPWSRSLFDTFQEMNAGFWQQIEAGKLTLRQLWQIRWNRIFARLGIDADGQAFEQAFHGALDTTHETVSGAAQVLKDLSDQGFILYAASNGRQRQQETRLHLAGLDRYLQGIFTSEAAGANKPAAQFYDYVMNRMREILPDLKPGQVVMIGDSLSADVRGARDAGMHALWFRMDGTDGADCSQLMQLPELVGQLPD</sequence>
<gene>
    <name evidence="1" type="ORF">AALO17_16170</name>
</gene>
<dbReference type="Pfam" id="PF00702">
    <property type="entry name" value="Hydrolase"/>
    <property type="match status" value="1"/>
</dbReference>
<organism evidence="1 2">
    <name type="scientific">Faecalibaculum rodentium</name>
    <dbReference type="NCBI Taxonomy" id="1702221"/>
    <lineage>
        <taxon>Bacteria</taxon>
        <taxon>Bacillati</taxon>
        <taxon>Bacillota</taxon>
        <taxon>Erysipelotrichia</taxon>
        <taxon>Erysipelotrichales</taxon>
        <taxon>Erysipelotrichaceae</taxon>
        <taxon>Faecalibaculum</taxon>
    </lineage>
</organism>
<dbReference type="Proteomes" id="UP000069771">
    <property type="component" value="Chromosome"/>
</dbReference>
<name>A0A140DVS4_9FIRM</name>
<dbReference type="SFLD" id="SFLDS00003">
    <property type="entry name" value="Haloacid_Dehalogenase"/>
    <property type="match status" value="1"/>
</dbReference>
<evidence type="ECO:0000313" key="1">
    <source>
        <dbReference type="EMBL" id="AMK54751.1"/>
    </source>
</evidence>
<dbReference type="PANTHER" id="PTHR47478:SF1">
    <property type="entry name" value="PYRIMIDINE 5'-NUCLEOTIDASE YJJG"/>
    <property type="match status" value="1"/>
</dbReference>
<dbReference type="GeneID" id="78478292"/>
<dbReference type="KEGG" id="fro:AALO17_16170"/>
<dbReference type="STRING" id="1702221.AALO17_16170"/>
<dbReference type="InterPro" id="IPR036412">
    <property type="entry name" value="HAD-like_sf"/>
</dbReference>
<dbReference type="InterPro" id="IPR052550">
    <property type="entry name" value="Pyrimidine_5'-ntase_YjjG"/>
</dbReference>
<dbReference type="OrthoDB" id="9802350at2"/>
<reference evidence="1 2" key="1">
    <citation type="journal article" date="2016" name="Gut Pathog.">
        <title>Whole genome sequencing of "Faecalibaculum rodentium" ALO17, isolated from C57BL/6J laboratory mouse feces.</title>
        <authorList>
            <person name="Lim S."/>
            <person name="Chang D.H."/>
            <person name="Ahn S."/>
            <person name="Kim B.C."/>
        </authorList>
    </citation>
    <scope>NUCLEOTIDE SEQUENCE [LARGE SCALE GENOMIC DNA]</scope>
    <source>
        <strain evidence="1 2">Alo17</strain>
    </source>
</reference>
<dbReference type="SUPFAM" id="SSF56784">
    <property type="entry name" value="HAD-like"/>
    <property type="match status" value="1"/>
</dbReference>
<dbReference type="AlphaFoldDB" id="A0A140DVS4"/>
<protein>
    <recommendedName>
        <fullName evidence="3">Noncanonical pyrimidine nucleotidase, YjjG family</fullName>
    </recommendedName>
</protein>